<evidence type="ECO:0000313" key="2">
    <source>
        <dbReference type="Proteomes" id="UP000199202"/>
    </source>
</evidence>
<keyword evidence="2" id="KW-1185">Reference proteome</keyword>
<dbReference type="STRING" id="633440.SAMN05421869_108149"/>
<reference evidence="1 2" key="1">
    <citation type="submission" date="2016-10" db="EMBL/GenBank/DDBJ databases">
        <authorList>
            <person name="de Groot N.N."/>
        </authorList>
    </citation>
    <scope>NUCLEOTIDE SEQUENCE [LARGE SCALE GENOMIC DNA]</scope>
    <source>
        <strain evidence="1 2">CGMCC 4.6533</strain>
    </source>
</reference>
<accession>A0A1G8Q6X8</accession>
<proteinExistence type="predicted"/>
<evidence type="ECO:0000313" key="1">
    <source>
        <dbReference type="EMBL" id="SDJ00552.1"/>
    </source>
</evidence>
<organism evidence="1 2">
    <name type="scientific">Nonomuraea jiangxiensis</name>
    <dbReference type="NCBI Taxonomy" id="633440"/>
    <lineage>
        <taxon>Bacteria</taxon>
        <taxon>Bacillati</taxon>
        <taxon>Actinomycetota</taxon>
        <taxon>Actinomycetes</taxon>
        <taxon>Streptosporangiales</taxon>
        <taxon>Streptosporangiaceae</taxon>
        <taxon>Nonomuraea</taxon>
    </lineage>
</organism>
<sequence>MGRPGELEEALARQVDVALGVPGRLADILRIAGDEVVRLALATGRNIRRGPGYSVRIRTEVGALTVAGHPLSDGA</sequence>
<name>A0A1G8Q6X8_9ACTN</name>
<dbReference type="AlphaFoldDB" id="A0A1G8Q6X8"/>
<gene>
    <name evidence="1" type="ORF">SAMN05421869_108149</name>
</gene>
<dbReference type="Proteomes" id="UP000199202">
    <property type="component" value="Unassembled WGS sequence"/>
</dbReference>
<dbReference type="EMBL" id="FNDJ01000008">
    <property type="protein sequence ID" value="SDJ00552.1"/>
    <property type="molecule type" value="Genomic_DNA"/>
</dbReference>
<protein>
    <submittedName>
        <fullName evidence="1">Uncharacterized protein</fullName>
    </submittedName>
</protein>